<evidence type="ECO:0000313" key="1">
    <source>
        <dbReference type="EMBL" id="NOU99844.1"/>
    </source>
</evidence>
<dbReference type="Proteomes" id="UP000618579">
    <property type="component" value="Unassembled WGS sequence"/>
</dbReference>
<evidence type="ECO:0000313" key="2">
    <source>
        <dbReference type="Proteomes" id="UP000618579"/>
    </source>
</evidence>
<organism evidence="1 2">
    <name type="scientific">Paenibacillus planticolens</name>
    <dbReference type="NCBI Taxonomy" id="2654976"/>
    <lineage>
        <taxon>Bacteria</taxon>
        <taxon>Bacillati</taxon>
        <taxon>Bacillota</taxon>
        <taxon>Bacilli</taxon>
        <taxon>Bacillales</taxon>
        <taxon>Paenibacillaceae</taxon>
        <taxon>Paenibacillus</taxon>
    </lineage>
</organism>
<proteinExistence type="predicted"/>
<gene>
    <name evidence="1" type="ORF">GC097_07435</name>
</gene>
<accession>A0ABX1ZID8</accession>
<protein>
    <submittedName>
        <fullName evidence="1">Uncharacterized protein</fullName>
    </submittedName>
</protein>
<dbReference type="RefSeq" id="WP_171682696.1">
    <property type="nucleotide sequence ID" value="NZ_WHNZ01000015.1"/>
</dbReference>
<comment type="caution">
    <text evidence="1">The sequence shown here is derived from an EMBL/GenBank/DDBJ whole genome shotgun (WGS) entry which is preliminary data.</text>
</comment>
<keyword evidence="2" id="KW-1185">Reference proteome</keyword>
<reference evidence="1 2" key="1">
    <citation type="submission" date="2019-10" db="EMBL/GenBank/DDBJ databases">
        <title>Description of Paenibacillus pedi sp. nov.</title>
        <authorList>
            <person name="Carlier A."/>
            <person name="Qi S."/>
        </authorList>
    </citation>
    <scope>NUCLEOTIDE SEQUENCE [LARGE SCALE GENOMIC DNA]</scope>
    <source>
        <strain evidence="1 2">LMG 31457</strain>
    </source>
</reference>
<dbReference type="EMBL" id="WHNZ01000015">
    <property type="protein sequence ID" value="NOU99844.1"/>
    <property type="molecule type" value="Genomic_DNA"/>
</dbReference>
<name>A0ABX1ZID8_9BACL</name>
<sequence length="204" mass="22385">MSWSCSGVKPNYDNFWNNYLYYANICVPALEVSRSFLLGVWYQEWGIPYNNPGNLIGTEGYTPAGYCGNFPAFDTLEDGAQAFVTLFNRRYNGESTSYSNIFGQLNNVKNAYNNGFTGGLTASSVKTDDGDYINVTSVAFGGKSQSGGTILTATYAANEMFGSTAWNAGHYIRNRSPYNDYYPGQRLNAVLNSSGWAAKEALLP</sequence>